<keyword evidence="1" id="KW-1185">Reference proteome</keyword>
<accession>A0A1U7XD32</accession>
<reference evidence="2" key="2">
    <citation type="submission" date="2025-08" db="UniProtKB">
        <authorList>
            <consortium name="RefSeq"/>
        </authorList>
    </citation>
    <scope>IDENTIFICATION</scope>
    <source>
        <tissue evidence="2">Leaf</tissue>
    </source>
</reference>
<name>A0A1U7XD32_NICSY</name>
<proteinExistence type="predicted"/>
<evidence type="ECO:0000313" key="1">
    <source>
        <dbReference type="Proteomes" id="UP000189701"/>
    </source>
</evidence>
<dbReference type="OrthoDB" id="1242384at2759"/>
<gene>
    <name evidence="2" type="primary">LOC104236539</name>
</gene>
<dbReference type="AlphaFoldDB" id="A0A1U7XD32"/>
<reference evidence="1" key="1">
    <citation type="journal article" date="2013" name="Genome Biol.">
        <title>Reference genomes and transcriptomes of Nicotiana sylvestris and Nicotiana tomentosiformis.</title>
        <authorList>
            <person name="Sierro N."/>
            <person name="Battey J.N."/>
            <person name="Ouadi S."/>
            <person name="Bovet L."/>
            <person name="Goepfert S."/>
            <person name="Bakaher N."/>
            <person name="Peitsch M.C."/>
            <person name="Ivanov N.V."/>
        </authorList>
    </citation>
    <scope>NUCLEOTIDE SEQUENCE [LARGE SCALE GENOMIC DNA]</scope>
</reference>
<protein>
    <submittedName>
        <fullName evidence="2">Uncharacterized protein LOC104236539</fullName>
    </submittedName>
</protein>
<dbReference type="RefSeq" id="XP_009788783.1">
    <property type="nucleotide sequence ID" value="XM_009790481.1"/>
</dbReference>
<organism evidence="1 2">
    <name type="scientific">Nicotiana sylvestris</name>
    <name type="common">Wood tobacco</name>
    <name type="synonym">South American tobacco</name>
    <dbReference type="NCBI Taxonomy" id="4096"/>
    <lineage>
        <taxon>Eukaryota</taxon>
        <taxon>Viridiplantae</taxon>
        <taxon>Streptophyta</taxon>
        <taxon>Embryophyta</taxon>
        <taxon>Tracheophyta</taxon>
        <taxon>Spermatophyta</taxon>
        <taxon>Magnoliopsida</taxon>
        <taxon>eudicotyledons</taxon>
        <taxon>Gunneridae</taxon>
        <taxon>Pentapetalae</taxon>
        <taxon>asterids</taxon>
        <taxon>lamiids</taxon>
        <taxon>Solanales</taxon>
        <taxon>Solanaceae</taxon>
        <taxon>Nicotianoideae</taxon>
        <taxon>Nicotianeae</taxon>
        <taxon>Nicotiana</taxon>
    </lineage>
</organism>
<evidence type="ECO:0000313" key="2">
    <source>
        <dbReference type="RefSeq" id="XP_009788783.1"/>
    </source>
</evidence>
<dbReference type="Proteomes" id="UP000189701">
    <property type="component" value="Unplaced"/>
</dbReference>
<sequence>MRRVIIEVPAENSLLRKSGQADVWLEPLIGPIEKAKLESHSSLTLMNDIVHTTLKANLIRTELMKRISPLEKIARDSQLEATNWKGQFESAQLDIENLQESKNTLEQ</sequence>